<name>A0A6I4IXQ4_9SPHN</name>
<dbReference type="InterPro" id="IPR024467">
    <property type="entry name" value="Xre/MbcA/ParS-like_toxin-bd"/>
</dbReference>
<evidence type="ECO:0000256" key="1">
    <source>
        <dbReference type="SAM" id="MobiDB-lite"/>
    </source>
</evidence>
<sequence length="81" mass="8513">MQFNKRFDRPRLSPEQAARQGRAARLACERMPQSGAAVAFLNTHDHALGGRPIDLAIGSEGGLRAVEAAIAAFVAAPPSSS</sequence>
<evidence type="ECO:0000259" key="2">
    <source>
        <dbReference type="Pfam" id="PF09722"/>
    </source>
</evidence>
<feature type="domain" description="Antitoxin Xre/MbcA/ParS-like toxin-binding" evidence="2">
    <location>
        <begin position="36"/>
        <end position="71"/>
    </location>
</feature>
<evidence type="ECO:0000313" key="4">
    <source>
        <dbReference type="Proteomes" id="UP000441389"/>
    </source>
</evidence>
<accession>A0A6I4IXQ4</accession>
<proteinExistence type="predicted"/>
<comment type="caution">
    <text evidence="3">The sequence shown here is derived from an EMBL/GenBank/DDBJ whole genome shotgun (WGS) entry which is preliminary data.</text>
</comment>
<feature type="region of interest" description="Disordered" evidence="1">
    <location>
        <begin position="1"/>
        <end position="21"/>
    </location>
</feature>
<dbReference type="Pfam" id="PF09722">
    <property type="entry name" value="Xre_MbcA_ParS_C"/>
    <property type="match status" value="1"/>
</dbReference>
<dbReference type="EMBL" id="WQMS01000003">
    <property type="protein sequence ID" value="MVO76972.1"/>
    <property type="molecule type" value="Genomic_DNA"/>
</dbReference>
<dbReference type="Proteomes" id="UP000441389">
    <property type="component" value="Unassembled WGS sequence"/>
</dbReference>
<gene>
    <name evidence="3" type="ORF">GON01_03340</name>
</gene>
<keyword evidence="4" id="KW-1185">Reference proteome</keyword>
<protein>
    <submittedName>
        <fullName evidence="3">DUF2384 domain-containing protein</fullName>
    </submittedName>
</protein>
<reference evidence="3 4" key="1">
    <citation type="submission" date="2019-12" db="EMBL/GenBank/DDBJ databases">
        <authorList>
            <person name="Huq M.A."/>
        </authorList>
    </citation>
    <scope>NUCLEOTIDE SEQUENCE [LARGE SCALE GENOMIC DNA]</scope>
    <source>
        <strain evidence="3 4">MAH-20</strain>
    </source>
</reference>
<dbReference type="AlphaFoldDB" id="A0A6I4IXQ4"/>
<feature type="compositionally biased region" description="Basic and acidic residues" evidence="1">
    <location>
        <begin position="1"/>
        <end position="12"/>
    </location>
</feature>
<organism evidence="3 4">
    <name type="scientific">Sphingomonas horti</name>
    <dbReference type="NCBI Taxonomy" id="2682842"/>
    <lineage>
        <taxon>Bacteria</taxon>
        <taxon>Pseudomonadati</taxon>
        <taxon>Pseudomonadota</taxon>
        <taxon>Alphaproteobacteria</taxon>
        <taxon>Sphingomonadales</taxon>
        <taxon>Sphingomonadaceae</taxon>
        <taxon>Sphingomonas</taxon>
    </lineage>
</organism>
<evidence type="ECO:0000313" key="3">
    <source>
        <dbReference type="EMBL" id="MVO76972.1"/>
    </source>
</evidence>